<dbReference type="GeneID" id="29701603"/>
<name>A0A1V3XPC5_MYCKA</name>
<dbReference type="AlphaFoldDB" id="A0A1V3XPC5"/>
<evidence type="ECO:0000313" key="3">
    <source>
        <dbReference type="EMBL" id="BCI86228.1"/>
    </source>
</evidence>
<dbReference type="Pfam" id="PF09851">
    <property type="entry name" value="SHOCT"/>
    <property type="match status" value="1"/>
</dbReference>
<accession>A0A1V3XPC5</accession>
<evidence type="ECO:0000313" key="4">
    <source>
        <dbReference type="EMBL" id="OOK80616.1"/>
    </source>
</evidence>
<reference evidence="3 6" key="2">
    <citation type="submission" date="2020-07" db="EMBL/GenBank/DDBJ databases">
        <title>Mycobacterium kansasii (former subtype) with zoonotic potential isolated from diseased indoor pet cat, Japan.</title>
        <authorList>
            <person name="Fukano H."/>
            <person name="Terazono T."/>
            <person name="Hoshino Y."/>
        </authorList>
    </citation>
    <scope>NUCLEOTIDE SEQUENCE [LARGE SCALE GENOMIC DNA]</scope>
    <source>
        <strain evidence="3 6">Kuro-I</strain>
    </source>
</reference>
<evidence type="ECO:0000313" key="6">
    <source>
        <dbReference type="Proteomes" id="UP000516380"/>
    </source>
</evidence>
<dbReference type="InterPro" id="IPR018649">
    <property type="entry name" value="SHOCT"/>
</dbReference>
<gene>
    <name evidence="4" type="ORF">BZL29_2520</name>
    <name evidence="3" type="ORF">NIIDMKKI_14340</name>
</gene>
<evidence type="ECO:0000313" key="5">
    <source>
        <dbReference type="Proteomes" id="UP000188532"/>
    </source>
</evidence>
<evidence type="ECO:0000259" key="1">
    <source>
        <dbReference type="Pfam" id="PF09851"/>
    </source>
</evidence>
<organism evidence="4 5">
    <name type="scientific">Mycobacterium kansasii</name>
    <dbReference type="NCBI Taxonomy" id="1768"/>
    <lineage>
        <taxon>Bacteria</taxon>
        <taxon>Bacillati</taxon>
        <taxon>Actinomycetota</taxon>
        <taxon>Actinomycetes</taxon>
        <taxon>Mycobacteriales</taxon>
        <taxon>Mycobacteriaceae</taxon>
        <taxon>Mycobacterium</taxon>
    </lineage>
</organism>
<dbReference type="EMBL" id="MVBN01000002">
    <property type="protein sequence ID" value="OOK80616.1"/>
    <property type="molecule type" value="Genomic_DNA"/>
</dbReference>
<protein>
    <submittedName>
        <fullName evidence="4">Polymorphic PE/PPE s C terminal family protein</fullName>
    </submittedName>
</protein>
<dbReference type="EMBL" id="AP023343">
    <property type="protein sequence ID" value="BCI86228.1"/>
    <property type="molecule type" value="Genomic_DNA"/>
</dbReference>
<reference evidence="4 5" key="1">
    <citation type="submission" date="2017-02" db="EMBL/GenBank/DDBJ databases">
        <title>Complete genome sequences of Mycobacterium kansasii strains isolated from rhesus macaques.</title>
        <authorList>
            <person name="Panda A."/>
            <person name="Nagaraj S."/>
            <person name="Zhao X."/>
            <person name="Tettelin H."/>
            <person name="Detolla L.J."/>
        </authorList>
    </citation>
    <scope>NUCLEOTIDE SEQUENCE [LARGE SCALE GENOMIC DNA]</scope>
    <source>
        <strain evidence="4 5">11-3469</strain>
    </source>
</reference>
<evidence type="ECO:0000259" key="2">
    <source>
        <dbReference type="Pfam" id="PF12484"/>
    </source>
</evidence>
<dbReference type="InterPro" id="IPR022171">
    <property type="entry name" value="PPE_C"/>
</dbReference>
<feature type="domain" description="SHOCT" evidence="1">
    <location>
        <begin position="115"/>
        <end position="142"/>
    </location>
</feature>
<sequence length="144" mass="14124">MPSASITDLGGSAVSAGLGEANSIAGLSVPPTWTAAAPEIRSLAVALPATSLGAAEVSAGGAGSLFSQMALAGMAGRAMAGAGNGSLRERVGAVKRDPLSAAASSATGPITGIAAELRELAALRDSGILTEDEFTEQKQRLLPH</sequence>
<proteinExistence type="predicted"/>
<dbReference type="Proteomes" id="UP000188532">
    <property type="component" value="Unassembled WGS sequence"/>
</dbReference>
<dbReference type="RefSeq" id="WP_023366800.1">
    <property type="nucleotide sequence ID" value="NZ_BLYZ01000002.1"/>
</dbReference>
<feature type="domain" description="PPE family C-terminal" evidence="2">
    <location>
        <begin position="15"/>
        <end position="92"/>
    </location>
</feature>
<dbReference type="Pfam" id="PF12484">
    <property type="entry name" value="PPE-SVP"/>
    <property type="match status" value="1"/>
</dbReference>
<keyword evidence="6" id="KW-1185">Reference proteome</keyword>
<dbReference type="Proteomes" id="UP000516380">
    <property type="component" value="Chromosome"/>
</dbReference>